<dbReference type="Proteomes" id="UP000824090">
    <property type="component" value="Unassembled WGS sequence"/>
</dbReference>
<dbReference type="InterPro" id="IPR035985">
    <property type="entry name" value="Ubiquitin-activating_enz"/>
</dbReference>
<proteinExistence type="predicted"/>
<reference evidence="2" key="2">
    <citation type="journal article" date="2021" name="PeerJ">
        <title>Extensive microbial diversity within the chicken gut microbiome revealed by metagenomics and culture.</title>
        <authorList>
            <person name="Gilroy R."/>
            <person name="Ravi A."/>
            <person name="Getino M."/>
            <person name="Pursley I."/>
            <person name="Horton D.L."/>
            <person name="Alikhan N.F."/>
            <person name="Baker D."/>
            <person name="Gharbi K."/>
            <person name="Hall N."/>
            <person name="Watson M."/>
            <person name="Adriaenssens E.M."/>
            <person name="Foster-Nyarko E."/>
            <person name="Jarju S."/>
            <person name="Secka A."/>
            <person name="Antonio M."/>
            <person name="Oren A."/>
            <person name="Chaudhuri R.R."/>
            <person name="La Ragione R."/>
            <person name="Hildebrand F."/>
            <person name="Pallen M.J."/>
        </authorList>
    </citation>
    <scope>NUCLEOTIDE SEQUENCE</scope>
    <source>
        <strain evidence="2">ChiHcec3-6078</strain>
    </source>
</reference>
<reference evidence="2" key="1">
    <citation type="submission" date="2020-10" db="EMBL/GenBank/DDBJ databases">
        <authorList>
            <person name="Gilroy R."/>
        </authorList>
    </citation>
    <scope>NUCLEOTIDE SEQUENCE</scope>
    <source>
        <strain evidence="2">ChiHcec3-6078</strain>
    </source>
</reference>
<dbReference type="AlphaFoldDB" id="A0A9D1I2B0"/>
<dbReference type="GO" id="GO:0061503">
    <property type="term" value="F:tRNA threonylcarbamoyladenosine dehydratase"/>
    <property type="evidence" value="ECO:0007669"/>
    <property type="project" value="TreeGrafter"/>
</dbReference>
<dbReference type="PANTHER" id="PTHR43267">
    <property type="entry name" value="TRNA THREONYLCARBAMOYLADENOSINE DEHYDRATASE"/>
    <property type="match status" value="1"/>
</dbReference>
<dbReference type="EMBL" id="DVMP01000153">
    <property type="protein sequence ID" value="HIU26472.1"/>
    <property type="molecule type" value="Genomic_DNA"/>
</dbReference>
<dbReference type="Pfam" id="PF00899">
    <property type="entry name" value="ThiF"/>
    <property type="match status" value="1"/>
</dbReference>
<dbReference type="Gene3D" id="3.40.50.720">
    <property type="entry name" value="NAD(P)-binding Rossmann-like Domain"/>
    <property type="match status" value="1"/>
</dbReference>
<dbReference type="PANTHER" id="PTHR43267:SF1">
    <property type="entry name" value="TRNA THREONYLCARBAMOYLADENOSINE DEHYDRATASE"/>
    <property type="match status" value="1"/>
</dbReference>
<dbReference type="GO" id="GO:0061504">
    <property type="term" value="P:cyclic threonylcarbamoyladenosine biosynthetic process"/>
    <property type="evidence" value="ECO:0007669"/>
    <property type="project" value="TreeGrafter"/>
</dbReference>
<evidence type="ECO:0000313" key="2">
    <source>
        <dbReference type="EMBL" id="HIU26472.1"/>
    </source>
</evidence>
<organism evidence="2 3">
    <name type="scientific">Candidatus Allocopromorpha excrementigallinarum</name>
    <dbReference type="NCBI Taxonomy" id="2840742"/>
    <lineage>
        <taxon>Bacteria</taxon>
        <taxon>Bacillati</taxon>
        <taxon>Bacillota</taxon>
        <taxon>Clostridia</taxon>
        <taxon>Eubacteriales</taxon>
        <taxon>Eubacteriaceae</taxon>
        <taxon>Eubacteriaceae incertae sedis</taxon>
        <taxon>Candidatus Allocopromorpha</taxon>
    </lineage>
</organism>
<dbReference type="SUPFAM" id="SSF69572">
    <property type="entry name" value="Activating enzymes of the ubiquitin-like proteins"/>
    <property type="match status" value="1"/>
</dbReference>
<dbReference type="InterPro" id="IPR000594">
    <property type="entry name" value="ThiF_NAD_FAD-bd"/>
</dbReference>
<evidence type="ECO:0000259" key="1">
    <source>
        <dbReference type="Pfam" id="PF00899"/>
    </source>
</evidence>
<protein>
    <submittedName>
        <fullName evidence="2">HesA/MoeB/ThiF family protein</fullName>
    </submittedName>
</protein>
<dbReference type="CDD" id="cd00757">
    <property type="entry name" value="ThiF_MoeB_HesA_family"/>
    <property type="match status" value="1"/>
</dbReference>
<dbReference type="GO" id="GO:0008641">
    <property type="term" value="F:ubiquitin-like modifier activating enzyme activity"/>
    <property type="evidence" value="ECO:0007669"/>
    <property type="project" value="InterPro"/>
</dbReference>
<name>A0A9D1I2B0_9FIRM</name>
<feature type="domain" description="THIF-type NAD/FAD binding fold" evidence="1">
    <location>
        <begin position="7"/>
        <end position="221"/>
    </location>
</feature>
<dbReference type="InterPro" id="IPR045886">
    <property type="entry name" value="ThiF/MoeB/HesA"/>
</dbReference>
<comment type="caution">
    <text evidence="2">The sequence shown here is derived from an EMBL/GenBank/DDBJ whole genome shotgun (WGS) entry which is preliminary data.</text>
</comment>
<accession>A0A9D1I2B0</accession>
<evidence type="ECO:0000313" key="3">
    <source>
        <dbReference type="Proteomes" id="UP000824090"/>
    </source>
</evidence>
<gene>
    <name evidence="2" type="ORF">IAC50_08280</name>
</gene>
<sequence length="230" mass="25087">MEGRYERNFPALSHEEGMRLGKSRVCVAGCGGLGGGVIEGLVRMGAGKVKAVDGDVFDETNLNRQVLSHEENLGRWKASEAALQMKKVNSLVEVIPVKGFIDRENAEEIIKGADLAVDALDNIRGRKVLEAACERLGIPLIHGAIAGWMGQVSVIMPGDRIIERLYQGEEDRGDEVHTGTPYFTPALVSAIETAEAVKLLTGRESPLRSRLLTVDLLTWEYEITDFGGEK</sequence>